<keyword evidence="1" id="KW-0677">Repeat</keyword>
<feature type="domain" description="DC1-like C-terminal" evidence="3">
    <location>
        <begin position="670"/>
        <end position="709"/>
    </location>
</feature>
<gene>
    <name evidence="4" type="ORF">ISN44_As10g012740</name>
</gene>
<dbReference type="InterPro" id="IPR054483">
    <property type="entry name" value="DC1-like_CT"/>
</dbReference>
<evidence type="ECO:0000313" key="4">
    <source>
        <dbReference type="EMBL" id="KAG7564510.1"/>
    </source>
</evidence>
<feature type="domain" description="DC1" evidence="2">
    <location>
        <begin position="422"/>
        <end position="472"/>
    </location>
</feature>
<dbReference type="InterPro" id="IPR004146">
    <property type="entry name" value="DC1"/>
</dbReference>
<dbReference type="PANTHER" id="PTHR32410:SF153">
    <property type="entry name" value="CHP-RICH ZINC FINGER PROTEIN-LIKE-RELATED"/>
    <property type="match status" value="1"/>
</dbReference>
<evidence type="ECO:0000313" key="5">
    <source>
        <dbReference type="Proteomes" id="UP000694251"/>
    </source>
</evidence>
<name>A0A8T1ZX58_ARASU</name>
<reference evidence="4 5" key="1">
    <citation type="submission" date="2020-12" db="EMBL/GenBank/DDBJ databases">
        <title>Concerted genomic and epigenomic changes stabilize Arabidopsis allopolyploids.</title>
        <authorList>
            <person name="Chen Z."/>
        </authorList>
    </citation>
    <scope>NUCLEOTIDE SEQUENCE [LARGE SCALE GENOMIC DNA]</scope>
    <source>
        <strain evidence="4">As9502</strain>
        <tissue evidence="4">Leaf</tissue>
    </source>
</reference>
<feature type="domain" description="DC1" evidence="2">
    <location>
        <begin position="481"/>
        <end position="531"/>
    </location>
</feature>
<protein>
    <submittedName>
        <fullName evidence="4">DC1</fullName>
    </submittedName>
</protein>
<accession>A0A8T1ZX58</accession>
<dbReference type="AlphaFoldDB" id="A0A8T1ZX58"/>
<evidence type="ECO:0000256" key="1">
    <source>
        <dbReference type="ARBA" id="ARBA00022737"/>
    </source>
</evidence>
<evidence type="ECO:0000259" key="3">
    <source>
        <dbReference type="Pfam" id="PF22926"/>
    </source>
</evidence>
<feature type="domain" description="DC1" evidence="2">
    <location>
        <begin position="338"/>
        <end position="386"/>
    </location>
</feature>
<proteinExistence type="predicted"/>
<dbReference type="Proteomes" id="UP000694251">
    <property type="component" value="Chromosome 10"/>
</dbReference>
<feature type="domain" description="DC1" evidence="2">
    <location>
        <begin position="542"/>
        <end position="589"/>
    </location>
</feature>
<dbReference type="Pfam" id="PF22926">
    <property type="entry name" value="C1-like_CT"/>
    <property type="match status" value="1"/>
</dbReference>
<dbReference type="PANTHER" id="PTHR32410">
    <property type="entry name" value="CYSTEINE/HISTIDINE-RICH C1 DOMAIN FAMILY PROTEIN"/>
    <property type="match status" value="1"/>
</dbReference>
<feature type="domain" description="DC1" evidence="2">
    <location>
        <begin position="284"/>
        <end position="328"/>
    </location>
</feature>
<evidence type="ECO:0000259" key="2">
    <source>
        <dbReference type="Pfam" id="PF03107"/>
    </source>
</evidence>
<dbReference type="EMBL" id="JAEFBJ010000010">
    <property type="protein sequence ID" value="KAG7564510.1"/>
    <property type="molecule type" value="Genomic_DNA"/>
</dbReference>
<feature type="domain" description="DC1" evidence="2">
    <location>
        <begin position="226"/>
        <end position="267"/>
    </location>
</feature>
<comment type="caution">
    <text evidence="4">The sequence shown here is derived from an EMBL/GenBank/DDBJ whole genome shotgun (WGS) entry which is preliminary data.</text>
</comment>
<organism evidence="4 5">
    <name type="scientific">Arabidopsis suecica</name>
    <name type="common">Swedish thale-cress</name>
    <name type="synonym">Cardaminopsis suecica</name>
    <dbReference type="NCBI Taxonomy" id="45249"/>
    <lineage>
        <taxon>Eukaryota</taxon>
        <taxon>Viridiplantae</taxon>
        <taxon>Streptophyta</taxon>
        <taxon>Embryophyta</taxon>
        <taxon>Tracheophyta</taxon>
        <taxon>Spermatophyta</taxon>
        <taxon>Magnoliopsida</taxon>
        <taxon>eudicotyledons</taxon>
        <taxon>Gunneridae</taxon>
        <taxon>Pentapetalae</taxon>
        <taxon>rosids</taxon>
        <taxon>malvids</taxon>
        <taxon>Brassicales</taxon>
        <taxon>Brassicaceae</taxon>
        <taxon>Camelineae</taxon>
        <taxon>Arabidopsis</taxon>
    </lineage>
</organism>
<dbReference type="InterPro" id="IPR053192">
    <property type="entry name" value="Vacuole_Formation_Reg"/>
</dbReference>
<sequence>MDPEPQLKLLSLVTELMFYVHPIKLDWGAASKAILLIRQIIPLVNAMDLDLQPKPESKLMSLITQAISLFSSMDLNSQPKPIREFISFISQNVNSIDSDWEEKFISIDSDWEDKFRSLFSTILAFVEESELISLLYEICYLATSMDPQWEKLIPLSFQAYVTLEEGKFHVVEEVKKSSYNKWICLPVFRKKISFTGGDATHFCCRGCNGKNHEEYNKTPVEIKHHLHPKHSLQLVMLANGKTRKCYCCDEDLKDIFYYCSTCDVAMNMFICVDKPPALSIDHPKWHEHTLALFPSQASLPCNLCALTHSSCPFYICPPCDFVVHQRCISLPRVIRISRHPHRISFTASFEQGDWLCAVCRRKIDNDNGGYSCSKDGCSYAAHSRCATQRNVWDGIELEGEPEEIEEVEPPFVRISDGIIQHFSHPHHHLRLDENTCRDYDEDKQCQACIMPIYFGKFYSCMQCEFILHETCVNLSRKIYHPIHPHLLTLVGGYDGFIEYIIDECSACQGMYKAGFFYECREGCSFQLHVQCTTISEPLVHESHMHPLFLTSKPGEERICSVCENQGTTSTKETFNCIEECDFSLCFGCATLPQKVRYKHDKHTLTLSYGEETSTMMYWCEICEREINPKKRFYMCDEYCCVTLHIDCMLGVDFYTKPGSSLSLFESVTKVYILPNNHHMSRPICCFCEKRCPHKIVLQSSGFFFCSIICHREMMFDLIRNHQISNSPFSM</sequence>
<keyword evidence="5" id="KW-1185">Reference proteome</keyword>
<feature type="domain" description="DC1" evidence="2">
    <location>
        <begin position="598"/>
        <end position="648"/>
    </location>
</feature>
<dbReference type="OrthoDB" id="1024584at2759"/>
<dbReference type="Pfam" id="PF03107">
    <property type="entry name" value="C1_2"/>
    <property type="match status" value="7"/>
</dbReference>